<organism evidence="10 11">
    <name type="scientific">Mitosporidium daphniae</name>
    <dbReference type="NCBI Taxonomy" id="1485682"/>
    <lineage>
        <taxon>Eukaryota</taxon>
        <taxon>Fungi</taxon>
        <taxon>Fungi incertae sedis</taxon>
        <taxon>Microsporidia</taxon>
        <taxon>Mitosporidium</taxon>
    </lineage>
</organism>
<comment type="subunit">
    <text evidence="8">Component of the translation initiation factor 2B (eIF2B) complex which is a heterodecamer of two sets of five different subunits: alpha, beta, gamma, delta and epsilon. Subunits alpha, beta and delta comprise a regulatory subcomplex and subunits epsilon and gamma comprise a catalytic subcomplex. Within the complex, the hexameric regulatory complex resides at the center, with the two heterodimeric catalytic subcomplexes bound on opposite sides.</text>
</comment>
<comment type="caution">
    <text evidence="10">The sequence shown here is derived from an EMBL/GenBank/DDBJ whole genome shotgun (WGS) entry which is preliminary data.</text>
</comment>
<keyword evidence="4 10" id="KW-0396">Initiation factor</keyword>
<dbReference type="InterPro" id="IPR042529">
    <property type="entry name" value="IF_2B-like_C"/>
</dbReference>
<comment type="similarity">
    <text evidence="2 9">Belongs to the eIF-2B alpha/beta/delta subunits family.</text>
</comment>
<evidence type="ECO:0000256" key="9">
    <source>
        <dbReference type="RuleBase" id="RU003814"/>
    </source>
</evidence>
<dbReference type="InterPro" id="IPR000649">
    <property type="entry name" value="IF-2B-related"/>
</dbReference>
<sequence length="279" mass="30417">MLTGLGISIGNIIRRILRLIREEYKGFPSDSTQETQSNIEHPMMAMMMTDKPLFSPSPSLEMLGHWHAGDSSMFNLLATPTRQAGTEIANLERSRPMPMTILTMGTLSLFYPFSDVILTIGKSRTVNEFLVTASKKKTFEVIVVETNLLRGEKVVSPELLKTGIDLTVINLASVGTVISRVTKILLGCHAILANGGLIAISGSQLIATSALYNSIPVIVVSGIYKLSPLFPSDIDLLSCPGNPSLLSKYEDDILSNVTTISPYYDYVDPSMVSLFLTNV</sequence>
<dbReference type="PANTHER" id="PTHR45859:SF1">
    <property type="entry name" value="TRANSLATION INITIATION FACTOR EIF-2B SUBUNIT BETA"/>
    <property type="match status" value="1"/>
</dbReference>
<dbReference type="GO" id="GO:0005085">
    <property type="term" value="F:guanyl-nucleotide exchange factor activity"/>
    <property type="evidence" value="ECO:0007669"/>
    <property type="project" value="TreeGrafter"/>
</dbReference>
<evidence type="ECO:0000256" key="7">
    <source>
        <dbReference type="ARBA" id="ARBA00044228"/>
    </source>
</evidence>
<proteinExistence type="inferred from homology"/>
<evidence type="ECO:0000256" key="5">
    <source>
        <dbReference type="ARBA" id="ARBA00022917"/>
    </source>
</evidence>
<dbReference type="VEuPathDB" id="MicrosporidiaDB:DI09_170p30"/>
<name>A0A098VUE8_9MICR</name>
<dbReference type="PANTHER" id="PTHR45859">
    <property type="entry name" value="TRANSLATION INITIATION FACTOR EIF-2B SUBUNIT BETA"/>
    <property type="match status" value="1"/>
</dbReference>
<accession>A0A098VUE8</accession>
<evidence type="ECO:0000256" key="8">
    <source>
        <dbReference type="ARBA" id="ARBA00046432"/>
    </source>
</evidence>
<protein>
    <recommendedName>
        <fullName evidence="6">Translation initiation factor eIF2B subunit beta</fullName>
    </recommendedName>
    <alternativeName>
        <fullName evidence="7">eIF2B GDP-GTP exchange factor subunit beta</fullName>
    </alternativeName>
</protein>
<evidence type="ECO:0000256" key="2">
    <source>
        <dbReference type="ARBA" id="ARBA00007251"/>
    </source>
</evidence>
<evidence type="ECO:0000313" key="11">
    <source>
        <dbReference type="Proteomes" id="UP000029725"/>
    </source>
</evidence>
<dbReference type="Proteomes" id="UP000029725">
    <property type="component" value="Unassembled WGS sequence"/>
</dbReference>
<evidence type="ECO:0000256" key="6">
    <source>
        <dbReference type="ARBA" id="ARBA00044122"/>
    </source>
</evidence>
<reference evidence="10 11" key="1">
    <citation type="submission" date="2014-04" db="EMBL/GenBank/DDBJ databases">
        <title>A new species of microsporidia sheds light on the evolution of extreme parasitism.</title>
        <authorList>
            <person name="Haag K.L."/>
            <person name="James T.Y."/>
            <person name="Larsson R."/>
            <person name="Schaer T.M."/>
            <person name="Refardt D."/>
            <person name="Pombert J.-F."/>
            <person name="Ebert D."/>
        </authorList>
    </citation>
    <scope>NUCLEOTIDE SEQUENCE [LARGE SCALE GENOMIC DNA]</scope>
    <source>
        <strain evidence="10 11">UGP3</strain>
        <tissue evidence="10">Spores</tissue>
    </source>
</reference>
<dbReference type="RefSeq" id="XP_013238880.1">
    <property type="nucleotide sequence ID" value="XM_013383426.1"/>
</dbReference>
<dbReference type="AlphaFoldDB" id="A0A098VUE8"/>
<dbReference type="HOGENOM" id="CLU_016218_4_3_1"/>
<comment type="subcellular location">
    <subcellularLocation>
        <location evidence="1">Cytoplasm</location>
        <location evidence="1">Cytosol</location>
    </subcellularLocation>
</comment>
<dbReference type="OrthoDB" id="269919at2759"/>
<keyword evidence="11" id="KW-1185">Reference proteome</keyword>
<evidence type="ECO:0000256" key="4">
    <source>
        <dbReference type="ARBA" id="ARBA00022540"/>
    </source>
</evidence>
<keyword evidence="3" id="KW-0963">Cytoplasm</keyword>
<evidence type="ECO:0000313" key="10">
    <source>
        <dbReference type="EMBL" id="KGG52444.1"/>
    </source>
</evidence>
<dbReference type="InterPro" id="IPR051855">
    <property type="entry name" value="eIF2B_beta_subunit"/>
</dbReference>
<dbReference type="InterPro" id="IPR037171">
    <property type="entry name" value="NagB/RpiA_transferase-like"/>
</dbReference>
<dbReference type="GO" id="GO:0005851">
    <property type="term" value="C:eukaryotic translation initiation factor 2B complex"/>
    <property type="evidence" value="ECO:0007669"/>
    <property type="project" value="TreeGrafter"/>
</dbReference>
<keyword evidence="5" id="KW-0648">Protein biosynthesis</keyword>
<dbReference type="GO" id="GO:0003743">
    <property type="term" value="F:translation initiation factor activity"/>
    <property type="evidence" value="ECO:0007669"/>
    <property type="project" value="UniProtKB-KW"/>
</dbReference>
<dbReference type="Pfam" id="PF01008">
    <property type="entry name" value="IF-2B"/>
    <property type="match status" value="1"/>
</dbReference>
<evidence type="ECO:0000256" key="1">
    <source>
        <dbReference type="ARBA" id="ARBA00004514"/>
    </source>
</evidence>
<dbReference type="EMBL" id="JMKJ01000078">
    <property type="protein sequence ID" value="KGG52444.1"/>
    <property type="molecule type" value="Genomic_DNA"/>
</dbReference>
<dbReference type="GeneID" id="25258670"/>
<evidence type="ECO:0000256" key="3">
    <source>
        <dbReference type="ARBA" id="ARBA00022490"/>
    </source>
</evidence>
<dbReference type="GO" id="GO:0005829">
    <property type="term" value="C:cytosol"/>
    <property type="evidence" value="ECO:0007669"/>
    <property type="project" value="UniProtKB-SubCell"/>
</dbReference>
<gene>
    <name evidence="10" type="ORF">DI09_170p30</name>
</gene>
<dbReference type="SUPFAM" id="SSF100950">
    <property type="entry name" value="NagB/RpiA/CoA transferase-like"/>
    <property type="match status" value="1"/>
</dbReference>
<dbReference type="Gene3D" id="3.40.50.10470">
    <property type="entry name" value="Translation initiation factor eif-2b, domain 2"/>
    <property type="match status" value="1"/>
</dbReference>